<dbReference type="InterPro" id="IPR001867">
    <property type="entry name" value="OmpR/PhoB-type_DNA-bd"/>
</dbReference>
<keyword evidence="2" id="KW-0963">Cytoplasm</keyword>
<keyword evidence="6 9" id="KW-0238">DNA-binding</keyword>
<dbReference type="InterPro" id="IPR001789">
    <property type="entry name" value="Sig_transdc_resp-reg_receiver"/>
</dbReference>
<keyword evidence="3 8" id="KW-0597">Phosphoprotein</keyword>
<protein>
    <submittedName>
        <fullName evidence="12">Response regulator transcription factor</fullName>
    </submittedName>
</protein>
<dbReference type="PROSITE" id="PS51755">
    <property type="entry name" value="OMPR_PHOB"/>
    <property type="match status" value="1"/>
</dbReference>
<dbReference type="AlphaFoldDB" id="A0A7V8SZY5"/>
<dbReference type="InterPro" id="IPR016032">
    <property type="entry name" value="Sig_transdc_resp-reg_C-effctor"/>
</dbReference>
<dbReference type="GO" id="GO:0006355">
    <property type="term" value="P:regulation of DNA-templated transcription"/>
    <property type="evidence" value="ECO:0007669"/>
    <property type="project" value="InterPro"/>
</dbReference>
<comment type="caution">
    <text evidence="12">The sequence shown here is derived from an EMBL/GenBank/DDBJ whole genome shotgun (WGS) entry which is preliminary data.</text>
</comment>
<evidence type="ECO:0000313" key="13">
    <source>
        <dbReference type="Proteomes" id="UP000567293"/>
    </source>
</evidence>
<accession>A0A7V8SZY5</accession>
<comment type="subcellular location">
    <subcellularLocation>
        <location evidence="1">Cytoplasm</location>
    </subcellularLocation>
</comment>
<keyword evidence="4" id="KW-0902">Two-component regulatory system</keyword>
<organism evidence="12 13">
    <name type="scientific">Candidatus Acidiferrum panamense</name>
    <dbReference type="NCBI Taxonomy" id="2741543"/>
    <lineage>
        <taxon>Bacteria</taxon>
        <taxon>Pseudomonadati</taxon>
        <taxon>Acidobacteriota</taxon>
        <taxon>Terriglobia</taxon>
        <taxon>Candidatus Acidiferrales</taxon>
        <taxon>Candidatus Acidiferrum</taxon>
    </lineage>
</organism>
<dbReference type="Pfam" id="PF00486">
    <property type="entry name" value="Trans_reg_C"/>
    <property type="match status" value="1"/>
</dbReference>
<dbReference type="InterPro" id="IPR058124">
    <property type="entry name" value="CpxR-like_REC"/>
</dbReference>
<dbReference type="InterPro" id="IPR036388">
    <property type="entry name" value="WH-like_DNA-bd_sf"/>
</dbReference>
<evidence type="ECO:0000256" key="7">
    <source>
        <dbReference type="ARBA" id="ARBA00023163"/>
    </source>
</evidence>
<dbReference type="Gene3D" id="6.10.250.690">
    <property type="match status" value="1"/>
</dbReference>
<gene>
    <name evidence="12" type="ORF">HRJ53_24795</name>
</gene>
<dbReference type="PANTHER" id="PTHR48111:SF39">
    <property type="entry name" value="TRANSCRIPTIONAL REGULATORY PROTEIN CPXR"/>
    <property type="match status" value="1"/>
</dbReference>
<dbReference type="PROSITE" id="PS50110">
    <property type="entry name" value="RESPONSE_REGULATORY"/>
    <property type="match status" value="1"/>
</dbReference>
<dbReference type="PANTHER" id="PTHR48111">
    <property type="entry name" value="REGULATOR OF RPOS"/>
    <property type="match status" value="1"/>
</dbReference>
<dbReference type="CDD" id="cd17623">
    <property type="entry name" value="REC_OmpR_CpxR"/>
    <property type="match status" value="1"/>
</dbReference>
<feature type="DNA-binding region" description="OmpR/PhoB-type" evidence="9">
    <location>
        <begin position="120"/>
        <end position="219"/>
    </location>
</feature>
<evidence type="ECO:0000256" key="4">
    <source>
        <dbReference type="ARBA" id="ARBA00023012"/>
    </source>
</evidence>
<dbReference type="Pfam" id="PF00072">
    <property type="entry name" value="Response_reg"/>
    <property type="match status" value="1"/>
</dbReference>
<dbReference type="Gene3D" id="1.10.10.10">
    <property type="entry name" value="Winged helix-like DNA-binding domain superfamily/Winged helix DNA-binding domain"/>
    <property type="match status" value="1"/>
</dbReference>
<keyword evidence="5" id="KW-0805">Transcription regulation</keyword>
<evidence type="ECO:0000256" key="5">
    <source>
        <dbReference type="ARBA" id="ARBA00023015"/>
    </source>
</evidence>
<name>A0A7V8SZY5_9BACT</name>
<evidence type="ECO:0000256" key="2">
    <source>
        <dbReference type="ARBA" id="ARBA00022490"/>
    </source>
</evidence>
<dbReference type="GO" id="GO:0000976">
    <property type="term" value="F:transcription cis-regulatory region binding"/>
    <property type="evidence" value="ECO:0007669"/>
    <property type="project" value="TreeGrafter"/>
</dbReference>
<reference evidence="12" key="1">
    <citation type="submission" date="2020-06" db="EMBL/GenBank/DDBJ databases">
        <title>Legume-microbial interactions unlock mineral nutrients during tropical forest succession.</title>
        <authorList>
            <person name="Epihov D.Z."/>
        </authorList>
    </citation>
    <scope>NUCLEOTIDE SEQUENCE [LARGE SCALE GENOMIC DNA]</scope>
    <source>
        <strain evidence="12">Pan2503</strain>
    </source>
</reference>
<evidence type="ECO:0000256" key="1">
    <source>
        <dbReference type="ARBA" id="ARBA00004496"/>
    </source>
</evidence>
<proteinExistence type="predicted"/>
<dbReference type="CDD" id="cd00383">
    <property type="entry name" value="trans_reg_C"/>
    <property type="match status" value="1"/>
</dbReference>
<dbReference type="Proteomes" id="UP000567293">
    <property type="component" value="Unassembled WGS sequence"/>
</dbReference>
<dbReference type="SMART" id="SM00448">
    <property type="entry name" value="REC"/>
    <property type="match status" value="1"/>
</dbReference>
<dbReference type="InterPro" id="IPR039420">
    <property type="entry name" value="WalR-like"/>
</dbReference>
<evidence type="ECO:0000259" key="11">
    <source>
        <dbReference type="PROSITE" id="PS51755"/>
    </source>
</evidence>
<evidence type="ECO:0000256" key="3">
    <source>
        <dbReference type="ARBA" id="ARBA00022553"/>
    </source>
</evidence>
<evidence type="ECO:0000256" key="6">
    <source>
        <dbReference type="ARBA" id="ARBA00023125"/>
    </source>
</evidence>
<dbReference type="SUPFAM" id="SSF52172">
    <property type="entry name" value="CheY-like"/>
    <property type="match status" value="1"/>
</dbReference>
<evidence type="ECO:0000313" key="12">
    <source>
        <dbReference type="EMBL" id="MBA0088217.1"/>
    </source>
</evidence>
<evidence type="ECO:0000256" key="8">
    <source>
        <dbReference type="PROSITE-ProRule" id="PRU00169"/>
    </source>
</evidence>
<keyword evidence="7" id="KW-0804">Transcription</keyword>
<dbReference type="SUPFAM" id="SSF46894">
    <property type="entry name" value="C-terminal effector domain of the bipartite response regulators"/>
    <property type="match status" value="1"/>
</dbReference>
<evidence type="ECO:0000256" key="9">
    <source>
        <dbReference type="PROSITE-ProRule" id="PRU01091"/>
    </source>
</evidence>
<keyword evidence="13" id="KW-1185">Reference proteome</keyword>
<dbReference type="GO" id="GO:0005829">
    <property type="term" value="C:cytosol"/>
    <property type="evidence" value="ECO:0007669"/>
    <property type="project" value="TreeGrafter"/>
</dbReference>
<dbReference type="EMBL" id="JACDQQ010002394">
    <property type="protein sequence ID" value="MBA0088217.1"/>
    <property type="molecule type" value="Genomic_DNA"/>
</dbReference>
<dbReference type="Gene3D" id="3.40.50.2300">
    <property type="match status" value="1"/>
</dbReference>
<dbReference type="SMART" id="SM00862">
    <property type="entry name" value="Trans_reg_C"/>
    <property type="match status" value="1"/>
</dbReference>
<sequence>MVDDDVELCSSLKQLLGMDGFSVTAVHDGDSGVRHALKGVYELVILDVMLPGADGRKVLRRIRLTSQVPVIMLTARGDEADRIAGLERGADDYLPKPFNPRELVARMRAVLRRKSDSTPQEIFEIGNLQMDCSQRRVAVDGSDVALTGAEFDILLLLVRSAGKVLSREEIAEAALGRPIGFLDRSIDNHISNLRKKLGAHASEAGRIRNVRGAGYVYTSEIAKERK</sequence>
<feature type="domain" description="Response regulatory" evidence="10">
    <location>
        <begin position="1"/>
        <end position="111"/>
    </location>
</feature>
<evidence type="ECO:0000259" key="10">
    <source>
        <dbReference type="PROSITE" id="PS50110"/>
    </source>
</evidence>
<feature type="domain" description="OmpR/PhoB-type" evidence="11">
    <location>
        <begin position="120"/>
        <end position="219"/>
    </location>
</feature>
<dbReference type="InterPro" id="IPR011006">
    <property type="entry name" value="CheY-like_superfamily"/>
</dbReference>
<dbReference type="GO" id="GO:0032993">
    <property type="term" value="C:protein-DNA complex"/>
    <property type="evidence" value="ECO:0007669"/>
    <property type="project" value="TreeGrafter"/>
</dbReference>
<feature type="modified residue" description="4-aspartylphosphate" evidence="8">
    <location>
        <position position="47"/>
    </location>
</feature>
<dbReference type="GO" id="GO:0000156">
    <property type="term" value="F:phosphorelay response regulator activity"/>
    <property type="evidence" value="ECO:0007669"/>
    <property type="project" value="TreeGrafter"/>
</dbReference>